<dbReference type="CDD" id="cd06339">
    <property type="entry name" value="PBP1_YraM_LppC_lipoprotein-like"/>
    <property type="match status" value="1"/>
</dbReference>
<dbReference type="PROSITE" id="PS51257">
    <property type="entry name" value="PROKAR_LIPOPROTEIN"/>
    <property type="match status" value="1"/>
</dbReference>
<evidence type="ECO:0000256" key="1">
    <source>
        <dbReference type="ARBA" id="ARBA00010062"/>
    </source>
</evidence>
<feature type="chain" id="PRO_5035274094" evidence="4">
    <location>
        <begin position="31"/>
        <end position="396"/>
    </location>
</feature>
<dbReference type="Gene3D" id="3.40.50.2300">
    <property type="match status" value="2"/>
</dbReference>
<feature type="domain" description="Leucine-binding protein" evidence="5">
    <location>
        <begin position="49"/>
        <end position="378"/>
    </location>
</feature>
<keyword evidence="7" id="KW-1185">Reference proteome</keyword>
<reference evidence="6" key="2">
    <citation type="submission" date="2020-09" db="EMBL/GenBank/DDBJ databases">
        <authorList>
            <person name="Sun Q."/>
            <person name="Zhou Y."/>
        </authorList>
    </citation>
    <scope>NUCLEOTIDE SEQUENCE</scope>
    <source>
        <strain evidence="6">CGMCC 1.7081</strain>
    </source>
</reference>
<dbReference type="SUPFAM" id="SSF53822">
    <property type="entry name" value="Periplasmic binding protein-like I"/>
    <property type="match status" value="1"/>
</dbReference>
<dbReference type="PANTHER" id="PTHR30483:SF6">
    <property type="entry name" value="PERIPLASMIC BINDING PROTEIN OF ABC TRANSPORTER FOR NATURAL AMINO ACIDS"/>
    <property type="match status" value="1"/>
</dbReference>
<proteinExistence type="inferred from homology"/>
<dbReference type="Pfam" id="PF13458">
    <property type="entry name" value="Peripla_BP_6"/>
    <property type="match status" value="1"/>
</dbReference>
<comment type="caution">
    <text evidence="6">The sequence shown here is derived from an EMBL/GenBank/DDBJ whole genome shotgun (WGS) entry which is preliminary data.</text>
</comment>
<organism evidence="6 7">
    <name type="scientific">Pseudodonghicola xiamenensis</name>
    <dbReference type="NCBI Taxonomy" id="337702"/>
    <lineage>
        <taxon>Bacteria</taxon>
        <taxon>Pseudomonadati</taxon>
        <taxon>Pseudomonadota</taxon>
        <taxon>Alphaproteobacteria</taxon>
        <taxon>Rhodobacterales</taxon>
        <taxon>Paracoccaceae</taxon>
        <taxon>Pseudodonghicola</taxon>
    </lineage>
</organism>
<name>A0A8J3H593_9RHOB</name>
<gene>
    <name evidence="6" type="ORF">GCM10010961_17680</name>
</gene>
<feature type="signal peptide" evidence="4">
    <location>
        <begin position="1"/>
        <end position="30"/>
    </location>
</feature>
<evidence type="ECO:0000313" key="7">
    <source>
        <dbReference type="Proteomes" id="UP000611500"/>
    </source>
</evidence>
<evidence type="ECO:0000256" key="4">
    <source>
        <dbReference type="SAM" id="SignalP"/>
    </source>
</evidence>
<dbReference type="Proteomes" id="UP000611500">
    <property type="component" value="Unassembled WGS sequence"/>
</dbReference>
<accession>A0A8J3H593</accession>
<dbReference type="RefSeq" id="WP_028093235.1">
    <property type="nucleotide sequence ID" value="NZ_BNAP01000005.1"/>
</dbReference>
<dbReference type="InterPro" id="IPR028082">
    <property type="entry name" value="Peripla_BP_I"/>
</dbReference>
<dbReference type="InterPro" id="IPR051010">
    <property type="entry name" value="BCAA_transport"/>
</dbReference>
<evidence type="ECO:0000259" key="5">
    <source>
        <dbReference type="Pfam" id="PF13458"/>
    </source>
</evidence>
<dbReference type="AlphaFoldDB" id="A0A8J3H593"/>
<dbReference type="InterPro" id="IPR028081">
    <property type="entry name" value="Leu-bd"/>
</dbReference>
<evidence type="ECO:0000256" key="2">
    <source>
        <dbReference type="ARBA" id="ARBA00022729"/>
    </source>
</evidence>
<keyword evidence="2 4" id="KW-0732">Signal</keyword>
<dbReference type="PANTHER" id="PTHR30483">
    <property type="entry name" value="LEUCINE-SPECIFIC-BINDING PROTEIN"/>
    <property type="match status" value="1"/>
</dbReference>
<sequence length="396" mass="40439">MFARFATARKAVTRIVATRFLALAALVLVAACDTSMIDSLGPTINTSKPVPVALLVPKGSGQSGDAILAQSLENAARLAIADLQNVQIDLRVYDTKGNAATAASVATQAVNDGAQIILGPVYAEAANAAGLAVASRQINVLSFSNNASIAGGNVFVLGPTFLNTAKRLSTYAARHGKSNVVIVHSTDVAGQLGRDAIQQALAQAGLRDAGSVSHQLSQQGVIASIPTIRETVTTSGADAIFLTATTAGALPLFSQLLPEAGVSPATVQYIGLTRWDIPAQTLELPGVQGGWFAMPDPVLSDQFRSRYAMTYGGLPHPIGGLAYDGIAAIGALVGAGKSNALTGAALTQNAGFKGVGGIFRLRPDGTNERGLAVATIQNKQVVVIDPAPASFSGAGF</sequence>
<protein>
    <submittedName>
        <fullName evidence="6">Penicillin-binding protein activator</fullName>
    </submittedName>
</protein>
<dbReference type="GO" id="GO:0006865">
    <property type="term" value="P:amino acid transport"/>
    <property type="evidence" value="ECO:0007669"/>
    <property type="project" value="UniProtKB-KW"/>
</dbReference>
<keyword evidence="3" id="KW-0813">Transport</keyword>
<evidence type="ECO:0000313" key="6">
    <source>
        <dbReference type="EMBL" id="GHG88534.1"/>
    </source>
</evidence>
<keyword evidence="3" id="KW-0029">Amino-acid transport</keyword>
<comment type="similarity">
    <text evidence="1">Belongs to the leucine-binding protein family.</text>
</comment>
<dbReference type="EMBL" id="BNAP01000005">
    <property type="protein sequence ID" value="GHG88534.1"/>
    <property type="molecule type" value="Genomic_DNA"/>
</dbReference>
<reference evidence="6" key="1">
    <citation type="journal article" date="2014" name="Int. J. Syst. Evol. Microbiol.">
        <title>Complete genome sequence of Corynebacterium casei LMG S-19264T (=DSM 44701T), isolated from a smear-ripened cheese.</title>
        <authorList>
            <consortium name="US DOE Joint Genome Institute (JGI-PGF)"/>
            <person name="Walter F."/>
            <person name="Albersmeier A."/>
            <person name="Kalinowski J."/>
            <person name="Ruckert C."/>
        </authorList>
    </citation>
    <scope>NUCLEOTIDE SEQUENCE</scope>
    <source>
        <strain evidence="6">CGMCC 1.7081</strain>
    </source>
</reference>
<evidence type="ECO:0000256" key="3">
    <source>
        <dbReference type="ARBA" id="ARBA00022970"/>
    </source>
</evidence>